<sequence>MLASGRVCTAWVVLVAKGRTIIVAGAGDVGGRLARARAMGGDEVVALRRSRVEDEPGLRWIGADLLSGSGLQQLPRRPDAVVFCASPDQRSETAYRSLFIGAQQRLADVLDGPPARWLFVSSTAVHGEDRGAWVDEACVAEPQAFNGRVLIEAERRLAASVPGAVVLRPSGIYGPGRDYLLRRARREEPARPRWTNRVHVEDVASALSHLLDLGDPQPLYLCNDDMPAREDEVLAWLRERMGLDALATEEEPESGRRVSNARLRGSGWAPRWPDYRSGYGALLP</sequence>
<dbReference type="Proteomes" id="UP000321248">
    <property type="component" value="Unassembled WGS sequence"/>
</dbReference>
<dbReference type="InterPro" id="IPR001509">
    <property type="entry name" value="Epimerase_deHydtase"/>
</dbReference>
<dbReference type="GO" id="GO:0005737">
    <property type="term" value="C:cytoplasm"/>
    <property type="evidence" value="ECO:0007669"/>
    <property type="project" value="TreeGrafter"/>
</dbReference>
<dbReference type="SUPFAM" id="SSF51735">
    <property type="entry name" value="NAD(P)-binding Rossmann-fold domains"/>
    <property type="match status" value="1"/>
</dbReference>
<evidence type="ECO:0000313" key="2">
    <source>
        <dbReference type="EMBL" id="TXK62660.1"/>
    </source>
</evidence>
<evidence type="ECO:0000313" key="3">
    <source>
        <dbReference type="Proteomes" id="UP000321248"/>
    </source>
</evidence>
<feature type="domain" description="NAD-dependent epimerase/dehydratase" evidence="1">
    <location>
        <begin position="21"/>
        <end position="213"/>
    </location>
</feature>
<organism evidence="2 3">
    <name type="scientific">Alkalisalibacterium limincola</name>
    <dbReference type="NCBI Taxonomy" id="2699169"/>
    <lineage>
        <taxon>Bacteria</taxon>
        <taxon>Pseudomonadati</taxon>
        <taxon>Pseudomonadota</taxon>
        <taxon>Gammaproteobacteria</taxon>
        <taxon>Lysobacterales</taxon>
        <taxon>Lysobacteraceae</taxon>
        <taxon>Alkalisalibacterium</taxon>
    </lineage>
</organism>
<accession>A0A5C8KRH8</accession>
<dbReference type="InterPro" id="IPR036291">
    <property type="entry name" value="NAD(P)-bd_dom_sf"/>
</dbReference>
<dbReference type="Pfam" id="PF01370">
    <property type="entry name" value="Epimerase"/>
    <property type="match status" value="1"/>
</dbReference>
<dbReference type="OrthoDB" id="5565437at2"/>
<dbReference type="InterPro" id="IPR051783">
    <property type="entry name" value="NAD(P)-dependent_oxidoreduct"/>
</dbReference>
<gene>
    <name evidence="2" type="ORF">FU658_07940</name>
</gene>
<comment type="caution">
    <text evidence="2">The sequence shown here is derived from an EMBL/GenBank/DDBJ whole genome shotgun (WGS) entry which is preliminary data.</text>
</comment>
<dbReference type="PANTHER" id="PTHR48079">
    <property type="entry name" value="PROTEIN YEEZ"/>
    <property type="match status" value="1"/>
</dbReference>
<evidence type="ECO:0000259" key="1">
    <source>
        <dbReference type="Pfam" id="PF01370"/>
    </source>
</evidence>
<protein>
    <submittedName>
        <fullName evidence="2">NAD-dependent epimerase/dehydratase family protein</fullName>
    </submittedName>
</protein>
<dbReference type="GO" id="GO:0004029">
    <property type="term" value="F:aldehyde dehydrogenase (NAD+) activity"/>
    <property type="evidence" value="ECO:0007669"/>
    <property type="project" value="TreeGrafter"/>
</dbReference>
<dbReference type="AlphaFoldDB" id="A0A5C8KRH8"/>
<dbReference type="PANTHER" id="PTHR48079:SF6">
    <property type="entry name" value="NAD(P)-BINDING DOMAIN-CONTAINING PROTEIN-RELATED"/>
    <property type="match status" value="1"/>
</dbReference>
<dbReference type="Gene3D" id="3.40.50.720">
    <property type="entry name" value="NAD(P)-binding Rossmann-like Domain"/>
    <property type="match status" value="1"/>
</dbReference>
<reference evidence="2 3" key="1">
    <citation type="submission" date="2019-08" db="EMBL/GenBank/DDBJ databases">
        <authorList>
            <person name="Karlyshev A.V."/>
        </authorList>
    </citation>
    <scope>NUCLEOTIDE SEQUENCE [LARGE SCALE GENOMIC DNA]</scope>
    <source>
        <strain evidence="2 3">Alg18-2.2</strain>
    </source>
</reference>
<proteinExistence type="predicted"/>
<keyword evidence="3" id="KW-1185">Reference proteome</keyword>
<name>A0A5C8KRH8_9GAMM</name>
<dbReference type="EMBL" id="VRTS01000004">
    <property type="protein sequence ID" value="TXK62660.1"/>
    <property type="molecule type" value="Genomic_DNA"/>
</dbReference>